<dbReference type="CDD" id="cd13646">
    <property type="entry name" value="PBP2_EcHMBS_like"/>
    <property type="match status" value="1"/>
</dbReference>
<comment type="caution">
    <text evidence="11">The sequence shown here is derived from an EMBL/GenBank/DDBJ whole genome shotgun (WGS) entry which is preliminary data.</text>
</comment>
<dbReference type="PROSITE" id="PS00533">
    <property type="entry name" value="PORPHOBILINOGEN_DEAM"/>
    <property type="match status" value="1"/>
</dbReference>
<dbReference type="NCBIfam" id="TIGR00212">
    <property type="entry name" value="hemC"/>
    <property type="match status" value="1"/>
</dbReference>
<evidence type="ECO:0000259" key="9">
    <source>
        <dbReference type="Pfam" id="PF01379"/>
    </source>
</evidence>
<dbReference type="Proteomes" id="UP000005540">
    <property type="component" value="Unassembled WGS sequence"/>
</dbReference>
<keyword evidence="12" id="KW-1185">Reference proteome</keyword>
<evidence type="ECO:0000256" key="8">
    <source>
        <dbReference type="HAMAP-Rule" id="MF_00260"/>
    </source>
</evidence>
<evidence type="ECO:0000256" key="6">
    <source>
        <dbReference type="ARBA" id="ARBA00023244"/>
    </source>
</evidence>
<dbReference type="RefSeq" id="WP_007546949.1">
    <property type="nucleotide sequence ID" value="NZ_ABZS01000082.1"/>
</dbReference>
<reference evidence="11 12" key="1">
    <citation type="submission" date="2009-04" db="EMBL/GenBank/DDBJ databases">
        <authorList>
            <person name="Reysenbach A.-L."/>
            <person name="Heidelberg J.F."/>
            <person name="Nelson W.C."/>
        </authorList>
    </citation>
    <scope>NUCLEOTIDE SEQUENCE [LARGE SCALE GENOMIC DNA]</scope>
    <source>
        <strain evidence="11 12">SS-5</strain>
    </source>
</reference>
<evidence type="ECO:0000256" key="7">
    <source>
        <dbReference type="ARBA" id="ARBA00048169"/>
    </source>
</evidence>
<dbReference type="SUPFAM" id="SSF54782">
    <property type="entry name" value="Porphobilinogen deaminase (hydroxymethylbilane synthase), C-terminal domain"/>
    <property type="match status" value="1"/>
</dbReference>
<evidence type="ECO:0000256" key="1">
    <source>
        <dbReference type="ARBA" id="ARBA00002869"/>
    </source>
</evidence>
<sequence length="310" mass="35058">MKIRIGTRKSQLALWQANYIADRLREIHGVEVELVKITTQGDKILDVPLAKIGGKGLFVKEIEDALLKNEIDIAVHSLKDVPTVLPEGLELIAITEREDPRDAFLSIKHEHIYQLPENAVIGTSSLRRKSQIMKIRKDLQIKDLRGNVDTRIRKLEEGQYDAIILAYAGLKRLGLDGKVKYIFSPDEMIPAVCQGFLAIEGRSDDERIKNLIKPLNHYESYLRATAERSFLKTLEGGCQVPLGAYCEIKENSFIITGFIADLEGREYYQEKITEQIKENTQEQAIILGKTLAEKLLNDGGKQILTKIYGK</sequence>
<dbReference type="GO" id="GO:0005737">
    <property type="term" value="C:cytoplasm"/>
    <property type="evidence" value="ECO:0007669"/>
    <property type="project" value="UniProtKB-UniRule"/>
</dbReference>
<dbReference type="PANTHER" id="PTHR11557:SF0">
    <property type="entry name" value="PORPHOBILINOGEN DEAMINASE"/>
    <property type="match status" value="1"/>
</dbReference>
<keyword evidence="6 8" id="KW-0627">Porphyrin biosynthesis</keyword>
<evidence type="ECO:0000256" key="4">
    <source>
        <dbReference type="ARBA" id="ARBA00011245"/>
    </source>
</evidence>
<comment type="function">
    <text evidence="1 8">Tetrapolymerization of the monopyrrole PBG into the hydroxymethylbilane pre-uroporphyrinogen in several discrete steps.</text>
</comment>
<dbReference type="Pfam" id="PF03900">
    <property type="entry name" value="Porphobil_deamC"/>
    <property type="match status" value="1"/>
</dbReference>
<comment type="subunit">
    <text evidence="4 8">Monomer.</text>
</comment>
<comment type="similarity">
    <text evidence="3 8">Belongs to the HMBS family.</text>
</comment>
<dbReference type="FunFam" id="3.40.190.10:FF:000004">
    <property type="entry name" value="Porphobilinogen deaminase"/>
    <property type="match status" value="1"/>
</dbReference>
<protein>
    <recommendedName>
        <fullName evidence="8">Porphobilinogen deaminase</fullName>
        <shortName evidence="8">PBG</shortName>
        <ecNumber evidence="8">2.5.1.61</ecNumber>
    </recommendedName>
    <alternativeName>
        <fullName evidence="8">Hydroxymethylbilane synthase</fullName>
        <shortName evidence="8">HMBS</shortName>
    </alternativeName>
    <alternativeName>
        <fullName evidence="8">Pre-uroporphyrinogen synthase</fullName>
    </alternativeName>
</protein>
<dbReference type="GO" id="GO:0004418">
    <property type="term" value="F:hydroxymethylbilane synthase activity"/>
    <property type="evidence" value="ECO:0007669"/>
    <property type="project" value="UniProtKB-UniRule"/>
</dbReference>
<dbReference type="EC" id="2.5.1.61" evidence="8"/>
<evidence type="ECO:0000256" key="2">
    <source>
        <dbReference type="ARBA" id="ARBA00004735"/>
    </source>
</evidence>
<proteinExistence type="inferred from homology"/>
<feature type="domain" description="Porphobilinogen deaminase C-terminal" evidence="10">
    <location>
        <begin position="222"/>
        <end position="297"/>
    </location>
</feature>
<dbReference type="InterPro" id="IPR022419">
    <property type="entry name" value="Porphobilin_deaminase_cofac_BS"/>
</dbReference>
<dbReference type="PRINTS" id="PR00151">
    <property type="entry name" value="PORPHBDMNASE"/>
</dbReference>
<feature type="modified residue" description="S-(dipyrrolylmethanemethyl)cysteine" evidence="8">
    <location>
        <position position="238"/>
    </location>
</feature>
<dbReference type="Gene3D" id="3.30.160.40">
    <property type="entry name" value="Porphobilinogen deaminase, C-terminal domain"/>
    <property type="match status" value="1"/>
</dbReference>
<dbReference type="GO" id="GO:0006782">
    <property type="term" value="P:protoporphyrinogen IX biosynthetic process"/>
    <property type="evidence" value="ECO:0007669"/>
    <property type="project" value="UniProtKB-UniRule"/>
</dbReference>
<dbReference type="InterPro" id="IPR022417">
    <property type="entry name" value="Porphobilin_deaminase_N"/>
</dbReference>
<comment type="cofactor">
    <cofactor evidence="8">
        <name>dipyrromethane</name>
        <dbReference type="ChEBI" id="CHEBI:60342"/>
    </cofactor>
    <text evidence="8">Binds 1 dipyrromethane group covalently.</text>
</comment>
<dbReference type="PIRSF" id="PIRSF001438">
    <property type="entry name" value="4pyrrol_synth_OHMeBilane_synth"/>
    <property type="match status" value="1"/>
</dbReference>
<dbReference type="PANTHER" id="PTHR11557">
    <property type="entry name" value="PORPHOBILINOGEN DEAMINASE"/>
    <property type="match status" value="1"/>
</dbReference>
<dbReference type="InterPro" id="IPR000860">
    <property type="entry name" value="HemC"/>
</dbReference>
<comment type="miscellaneous">
    <text evidence="8">The porphobilinogen subunits are added to the dipyrromethane group.</text>
</comment>
<comment type="pathway">
    <text evidence="2">Porphyrin-containing compound metabolism; protoporphyrin-IX biosynthesis; coproporphyrinogen-III from 5-aminolevulinate: step 2/4.</text>
</comment>
<dbReference type="FunFam" id="3.40.190.10:FF:000005">
    <property type="entry name" value="Porphobilinogen deaminase"/>
    <property type="match status" value="1"/>
</dbReference>
<comment type="catalytic activity">
    <reaction evidence="7 8">
        <text>4 porphobilinogen + H2O = hydroxymethylbilane + 4 NH4(+)</text>
        <dbReference type="Rhea" id="RHEA:13185"/>
        <dbReference type="ChEBI" id="CHEBI:15377"/>
        <dbReference type="ChEBI" id="CHEBI:28938"/>
        <dbReference type="ChEBI" id="CHEBI:57845"/>
        <dbReference type="ChEBI" id="CHEBI:58126"/>
        <dbReference type="EC" id="2.5.1.61"/>
    </reaction>
</comment>
<dbReference type="OrthoDB" id="9810298at2"/>
<organism evidence="11 12">
    <name type="scientific">Sulfurihydrogenibium yellowstonense SS-5</name>
    <dbReference type="NCBI Taxonomy" id="432331"/>
    <lineage>
        <taxon>Bacteria</taxon>
        <taxon>Pseudomonadati</taxon>
        <taxon>Aquificota</taxon>
        <taxon>Aquificia</taxon>
        <taxon>Aquificales</taxon>
        <taxon>Hydrogenothermaceae</taxon>
        <taxon>Sulfurihydrogenibium</taxon>
    </lineage>
</organism>
<dbReference type="EMBL" id="ABZS01000082">
    <property type="protein sequence ID" value="EEP60537.1"/>
    <property type="molecule type" value="Genomic_DNA"/>
</dbReference>
<gene>
    <name evidence="8 11" type="primary">hemC</name>
    <name evidence="11" type="ORF">SULYE_0963</name>
</gene>
<accession>C4FK63</accession>
<dbReference type="AlphaFoldDB" id="C4FK63"/>
<dbReference type="InterPro" id="IPR036803">
    <property type="entry name" value="Porphobilinogen_deaminase_C_sf"/>
</dbReference>
<evidence type="ECO:0000313" key="12">
    <source>
        <dbReference type="Proteomes" id="UP000005540"/>
    </source>
</evidence>
<dbReference type="HAMAP" id="MF_00260">
    <property type="entry name" value="Porphobil_deam"/>
    <property type="match status" value="1"/>
</dbReference>
<name>C4FK63_9AQUI</name>
<evidence type="ECO:0000256" key="3">
    <source>
        <dbReference type="ARBA" id="ARBA00005638"/>
    </source>
</evidence>
<evidence type="ECO:0000259" key="10">
    <source>
        <dbReference type="Pfam" id="PF03900"/>
    </source>
</evidence>
<dbReference type="Gene3D" id="3.40.190.10">
    <property type="entry name" value="Periplasmic binding protein-like II"/>
    <property type="match status" value="2"/>
</dbReference>
<dbReference type="SUPFAM" id="SSF53850">
    <property type="entry name" value="Periplasmic binding protein-like II"/>
    <property type="match status" value="1"/>
</dbReference>
<evidence type="ECO:0000313" key="11">
    <source>
        <dbReference type="EMBL" id="EEP60537.1"/>
    </source>
</evidence>
<feature type="domain" description="Porphobilinogen deaminase N-terminal" evidence="9">
    <location>
        <begin position="3"/>
        <end position="209"/>
    </location>
</feature>
<evidence type="ECO:0000256" key="5">
    <source>
        <dbReference type="ARBA" id="ARBA00022679"/>
    </source>
</evidence>
<dbReference type="Pfam" id="PF01379">
    <property type="entry name" value="Porphobil_deam"/>
    <property type="match status" value="1"/>
</dbReference>
<dbReference type="InterPro" id="IPR022418">
    <property type="entry name" value="Porphobilinogen_deaminase_C"/>
</dbReference>
<keyword evidence="5 8" id="KW-0808">Transferase</keyword>